<evidence type="ECO:0000313" key="2">
    <source>
        <dbReference type="Proteomes" id="UP000238034"/>
    </source>
</evidence>
<accession>A0A2T0U2Z7</accession>
<reference evidence="1 2" key="1">
    <citation type="submission" date="2018-03" db="EMBL/GenBank/DDBJ databases">
        <title>Genomic Encyclopedia of Type Strains, Phase III (KMG-III): the genomes of soil and plant-associated and newly described type strains.</title>
        <authorList>
            <person name="Whitman W."/>
        </authorList>
    </citation>
    <scope>NUCLEOTIDE SEQUENCE [LARGE SCALE GENOMIC DNA]</scope>
    <source>
        <strain evidence="1 2">CGMCC 1.9313</strain>
    </source>
</reference>
<evidence type="ECO:0000313" key="1">
    <source>
        <dbReference type="EMBL" id="PRY52290.1"/>
    </source>
</evidence>
<proteinExistence type="predicted"/>
<protein>
    <submittedName>
        <fullName evidence="1">Uncharacterized protein</fullName>
    </submittedName>
</protein>
<gene>
    <name evidence="1" type="ORF">B0I27_10649</name>
</gene>
<dbReference type="RefSeq" id="WP_106293330.1">
    <property type="nucleotide sequence ID" value="NZ_PVTH01000006.1"/>
</dbReference>
<dbReference type="OrthoDB" id="794757at2"/>
<sequence>MSLYRQVFTTFILLYATSCTGDKKAPDNQNTFFDIGGFFTTEAERLNRKDQGVLKQVDHNGKIEEQEVKITDWKKELDLFISSDINKPSWKNSYAVKKEKNVTSYTALDTSLKVRKISIERSGRKISAIEINSRVNNEIYTSSETLKYYPDSLYSIKKEQDVRGLGNNTYKINGKIKP</sequence>
<organism evidence="1 2">
    <name type="scientific">Arcticibacter pallidicorallinus</name>
    <dbReference type="NCBI Taxonomy" id="1259464"/>
    <lineage>
        <taxon>Bacteria</taxon>
        <taxon>Pseudomonadati</taxon>
        <taxon>Bacteroidota</taxon>
        <taxon>Sphingobacteriia</taxon>
        <taxon>Sphingobacteriales</taxon>
        <taxon>Sphingobacteriaceae</taxon>
        <taxon>Arcticibacter</taxon>
    </lineage>
</organism>
<name>A0A2T0U2Z7_9SPHI</name>
<dbReference type="AlphaFoldDB" id="A0A2T0U2Z7"/>
<keyword evidence="2" id="KW-1185">Reference proteome</keyword>
<dbReference type="Proteomes" id="UP000238034">
    <property type="component" value="Unassembled WGS sequence"/>
</dbReference>
<dbReference type="EMBL" id="PVTH01000006">
    <property type="protein sequence ID" value="PRY52290.1"/>
    <property type="molecule type" value="Genomic_DNA"/>
</dbReference>
<comment type="caution">
    <text evidence="1">The sequence shown here is derived from an EMBL/GenBank/DDBJ whole genome shotgun (WGS) entry which is preliminary data.</text>
</comment>